<sequence>MRLLPSPPHPPLPLFPPRAFFTPLKHLSCLKDMRKDCGQTKETKGSWEVENCPSAPPRKKEQFLCTLRLFLVFFFYLVLFYPTKLALTLPFVLYACCERITGCLLGLRLPTVWLVCGKDFCSTSLQAGCQCFLFYS</sequence>
<dbReference type="EMBL" id="GADI01005629">
    <property type="protein sequence ID" value="JAA68179.1"/>
    <property type="molecule type" value="mRNA"/>
</dbReference>
<proteinExistence type="evidence at transcript level"/>
<organism evidence="1">
    <name type="scientific">Ixodes ricinus</name>
    <name type="common">Common tick</name>
    <name type="synonym">Acarus ricinus</name>
    <dbReference type="NCBI Taxonomy" id="34613"/>
    <lineage>
        <taxon>Eukaryota</taxon>
        <taxon>Metazoa</taxon>
        <taxon>Ecdysozoa</taxon>
        <taxon>Arthropoda</taxon>
        <taxon>Chelicerata</taxon>
        <taxon>Arachnida</taxon>
        <taxon>Acari</taxon>
        <taxon>Parasitiformes</taxon>
        <taxon>Ixodida</taxon>
        <taxon>Ixodoidea</taxon>
        <taxon>Ixodidae</taxon>
        <taxon>Ixodinae</taxon>
        <taxon>Ixodes</taxon>
    </lineage>
</organism>
<evidence type="ECO:0000313" key="1">
    <source>
        <dbReference type="EMBL" id="JAA68179.1"/>
    </source>
</evidence>
<protein>
    <submittedName>
        <fullName evidence="1">Putative actin depolymerizing factor</fullName>
    </submittedName>
</protein>
<accession>A0A0K8RCI5</accession>
<dbReference type="AlphaFoldDB" id="A0A0K8RCI5"/>
<name>A0A0K8RCI5_IXORI</name>
<reference evidence="1" key="1">
    <citation type="submission" date="2012-12" db="EMBL/GenBank/DDBJ databases">
        <title>Identification and characterization of a phenylalanine ammonia-lyase gene family in Isatis indigotica Fort.</title>
        <authorList>
            <person name="Liu Q."/>
            <person name="Chen J."/>
            <person name="Zhou X."/>
            <person name="Di P."/>
            <person name="Xiao Y."/>
            <person name="Xuan H."/>
            <person name="Zhang L."/>
            <person name="Chen W."/>
        </authorList>
    </citation>
    <scope>NUCLEOTIDE SEQUENCE</scope>
    <source>
        <tissue evidence="1">Salivary gland</tissue>
    </source>
</reference>